<dbReference type="Pfam" id="PF03129">
    <property type="entry name" value="HGTP_anticodon"/>
    <property type="match status" value="1"/>
</dbReference>
<proteinExistence type="predicted"/>
<dbReference type="EMBL" id="MEWX01000014">
    <property type="protein sequence ID" value="OGC80773.1"/>
    <property type="molecule type" value="Genomic_DNA"/>
</dbReference>
<dbReference type="InterPro" id="IPR004154">
    <property type="entry name" value="Anticodon-bd"/>
</dbReference>
<gene>
    <name evidence="3" type="ORF">A2943_02745</name>
</gene>
<name>A0A1F4XI45_9BACT</name>
<feature type="domain" description="Anticodon-binding" evidence="2">
    <location>
        <begin position="307"/>
        <end position="380"/>
    </location>
</feature>
<dbReference type="SUPFAM" id="SSF52954">
    <property type="entry name" value="Class II aaRS ABD-related"/>
    <property type="match status" value="1"/>
</dbReference>
<dbReference type="AlphaFoldDB" id="A0A1F4XI45"/>
<dbReference type="GO" id="GO:0004812">
    <property type="term" value="F:aminoacyl-tRNA ligase activity"/>
    <property type="evidence" value="ECO:0007669"/>
    <property type="project" value="UniProtKB-KW"/>
</dbReference>
<protein>
    <recommendedName>
        <fullName evidence="2">Anticodon-binding domain-containing protein</fullName>
    </recommendedName>
</protein>
<evidence type="ECO:0000313" key="4">
    <source>
        <dbReference type="Proteomes" id="UP000176185"/>
    </source>
</evidence>
<keyword evidence="1" id="KW-0030">Aminoacyl-tRNA synthetase</keyword>
<evidence type="ECO:0000259" key="2">
    <source>
        <dbReference type="Pfam" id="PF03129"/>
    </source>
</evidence>
<dbReference type="SUPFAM" id="SSF55681">
    <property type="entry name" value="Class II aaRS and biotin synthetases"/>
    <property type="match status" value="1"/>
</dbReference>
<evidence type="ECO:0000313" key="3">
    <source>
        <dbReference type="EMBL" id="OGC80773.1"/>
    </source>
</evidence>
<dbReference type="InterPro" id="IPR036621">
    <property type="entry name" value="Anticodon-bd_dom_sf"/>
</dbReference>
<dbReference type="GO" id="GO:0006418">
    <property type="term" value="P:tRNA aminoacylation for protein translation"/>
    <property type="evidence" value="ECO:0007669"/>
    <property type="project" value="UniProtKB-ARBA"/>
</dbReference>
<comment type="caution">
    <text evidence="3">The sequence shown here is derived from an EMBL/GenBank/DDBJ whole genome shotgun (WGS) entry which is preliminary data.</text>
</comment>
<dbReference type="Gene3D" id="3.40.50.800">
    <property type="entry name" value="Anticodon-binding domain"/>
    <property type="match status" value="1"/>
</dbReference>
<accession>A0A1F4XI45</accession>
<sequence>MSNTRVSPVSFLKLSSHVASFYGFRNTRELLRGLKRVDRPKIISPSASVAIAHLATAAGAARPQEPVLAFFATPSPAHLPGNLLSRETGEFGLCVVGTKESVGEMVILKTISAIVSEWGAPVARVRLNALGDRDSRERYTRELFSYVRRRTPEFDAACQENLAKNPFAAYRCAHTTCRALLSEGPRSVNFLSEKSRAHFRAVLEQVEGLGFSYELDDLLVGDDREQHIVFAVDLKEPDATILGSTGGRWDEYLRRTTGRKEGAVASASIYFRKKGAARSNFTSPKKTRSPKVFFVQLGSLAKLQGLSVLDMLWRAGVPVSQSFDSSRLSPQLGLAGGIGVSHVLIMGQREALDGTIIVREVKNSSQTIVELAHLPRILKSLRT</sequence>
<dbReference type="Proteomes" id="UP000176185">
    <property type="component" value="Unassembled WGS sequence"/>
</dbReference>
<keyword evidence="1" id="KW-0436">Ligase</keyword>
<dbReference type="Gene3D" id="3.30.930.10">
    <property type="entry name" value="Bira Bifunctional Protein, Domain 2"/>
    <property type="match status" value="1"/>
</dbReference>
<dbReference type="InterPro" id="IPR045864">
    <property type="entry name" value="aa-tRNA-synth_II/BPL/LPL"/>
</dbReference>
<reference evidence="3 4" key="1">
    <citation type="journal article" date="2016" name="Nat. Commun.">
        <title>Thousands of microbial genomes shed light on interconnected biogeochemical processes in an aquifer system.</title>
        <authorList>
            <person name="Anantharaman K."/>
            <person name="Brown C.T."/>
            <person name="Hug L.A."/>
            <person name="Sharon I."/>
            <person name="Castelle C.J."/>
            <person name="Probst A.J."/>
            <person name="Thomas B.C."/>
            <person name="Singh A."/>
            <person name="Wilkins M.J."/>
            <person name="Karaoz U."/>
            <person name="Brodie E.L."/>
            <person name="Williams K.H."/>
            <person name="Hubbard S.S."/>
            <person name="Banfield J.F."/>
        </authorList>
    </citation>
    <scope>NUCLEOTIDE SEQUENCE [LARGE SCALE GENOMIC DNA]</scope>
</reference>
<dbReference type="STRING" id="1797243.A2943_02745"/>
<evidence type="ECO:0000256" key="1">
    <source>
        <dbReference type="ARBA" id="ARBA00023146"/>
    </source>
</evidence>
<organism evidence="3 4">
    <name type="scientific">Candidatus Adlerbacteria bacterium RIFCSPLOWO2_01_FULL_51_16</name>
    <dbReference type="NCBI Taxonomy" id="1797243"/>
    <lineage>
        <taxon>Bacteria</taxon>
        <taxon>Candidatus Adleribacteriota</taxon>
    </lineage>
</organism>